<keyword evidence="3" id="KW-1185">Reference proteome</keyword>
<keyword evidence="2" id="KW-0489">Methyltransferase</keyword>
<dbReference type="Proteomes" id="UP000806285">
    <property type="component" value="Unassembled WGS sequence"/>
</dbReference>
<accession>A0ABR9S104</accession>
<evidence type="ECO:0000313" key="3">
    <source>
        <dbReference type="Proteomes" id="UP000806285"/>
    </source>
</evidence>
<dbReference type="InterPro" id="IPR044053">
    <property type="entry name" value="AsaB-like"/>
</dbReference>
<gene>
    <name evidence="2" type="ORF">IM787_06325</name>
</gene>
<dbReference type="PANTHER" id="PTHR34598">
    <property type="entry name" value="BLL6449 PROTEIN"/>
    <property type="match status" value="1"/>
</dbReference>
<dbReference type="GO" id="GO:0032259">
    <property type="term" value="P:methylation"/>
    <property type="evidence" value="ECO:0007669"/>
    <property type="project" value="UniProtKB-KW"/>
</dbReference>
<keyword evidence="2" id="KW-0808">Transferase</keyword>
<organism evidence="2 3">
    <name type="scientific">Ramlibacter pallidus</name>
    <dbReference type="NCBI Taxonomy" id="2780087"/>
    <lineage>
        <taxon>Bacteria</taxon>
        <taxon>Pseudomonadati</taxon>
        <taxon>Pseudomonadota</taxon>
        <taxon>Betaproteobacteria</taxon>
        <taxon>Burkholderiales</taxon>
        <taxon>Comamonadaceae</taxon>
        <taxon>Ramlibacter</taxon>
    </lineage>
</organism>
<dbReference type="RefSeq" id="WP_193675797.1">
    <property type="nucleotide sequence ID" value="NZ_JADDIV010000002.1"/>
</dbReference>
<dbReference type="EMBL" id="JADDIV010000002">
    <property type="protein sequence ID" value="MBE7367171.1"/>
    <property type="molecule type" value="Genomic_DNA"/>
</dbReference>
<name>A0ABR9S104_9BURK</name>
<comment type="caution">
    <text evidence="2">The sequence shown here is derived from an EMBL/GenBank/DDBJ whole genome shotgun (WGS) entry which is preliminary data.</text>
</comment>
<protein>
    <submittedName>
        <fullName evidence="2">Methyltransferase</fullName>
    </submittedName>
</protein>
<evidence type="ECO:0000313" key="2">
    <source>
        <dbReference type="EMBL" id="MBE7367171.1"/>
    </source>
</evidence>
<evidence type="ECO:0000256" key="1">
    <source>
        <dbReference type="SAM" id="MobiDB-lite"/>
    </source>
</evidence>
<dbReference type="GO" id="GO:0008168">
    <property type="term" value="F:methyltransferase activity"/>
    <property type="evidence" value="ECO:0007669"/>
    <property type="project" value="UniProtKB-KW"/>
</dbReference>
<feature type="region of interest" description="Disordered" evidence="1">
    <location>
        <begin position="128"/>
        <end position="147"/>
    </location>
</feature>
<dbReference type="NCBIfam" id="NF041278">
    <property type="entry name" value="CmcJ_NvfI_EfuI"/>
    <property type="match status" value="1"/>
</dbReference>
<proteinExistence type="predicted"/>
<reference evidence="2 3" key="1">
    <citation type="submission" date="2020-10" db="EMBL/GenBank/DDBJ databases">
        <title>Ramlibacter sp. HM2 16S ribosomal RNA gene Genome sequencing and assembly.</title>
        <authorList>
            <person name="Kang M."/>
        </authorList>
    </citation>
    <scope>NUCLEOTIDE SEQUENCE [LARGE SCALE GENOMIC DNA]</scope>
    <source>
        <strain evidence="2 3">HM2</strain>
    </source>
</reference>
<sequence length="289" mass="31985">MAVAVAAQRSTFADPNRPPVHAALSYVVRSASVPRSYTYPPPAGEPWESADFDRRTVRIADGRRHPGATSVHREGFELWDAPSAVSDFLDHDAVTGTYYAECAELALAATGAARAYVFDHLLRRREPDGTPLTFGRPDQGRAGANGRIHNDYTEASGRRRLGLVVTDPAERAAVRRYSIVNIWRPIRGPVLDAPLAVCDARTVAADDLVTAEVLYPRRTGEIYFVAHSPGHRWTFFSGMDRHEALVFKQFDSAQDVARFTPHSAFDHPHTPPGTPPRESIELRCLVVYD</sequence>
<dbReference type="PANTHER" id="PTHR34598:SF3">
    <property type="entry name" value="OXIDOREDUCTASE AN1597"/>
    <property type="match status" value="1"/>
</dbReference>